<evidence type="ECO:0000313" key="2">
    <source>
        <dbReference type="Proteomes" id="UP000516696"/>
    </source>
</evidence>
<reference evidence="1 2" key="1">
    <citation type="submission" date="2020-03" db="EMBL/GenBank/DDBJ databases">
        <title>Characterization of ganglioside-mimicking enterococci.</title>
        <authorList>
            <person name="Patry R.T."/>
            <person name="Nothaft H."/>
            <person name="Bridger R."/>
            <person name="Shajahan A."/>
            <person name="Huynh S."/>
            <person name="Sanchez S."/>
            <person name="Azadi P."/>
            <person name="Cooper K."/>
            <person name="Miller W.G."/>
            <person name="Parker C.T."/>
            <person name="Wells L."/>
            <person name="Szymanski C.M."/>
        </authorList>
    </citation>
    <scope>NUCLEOTIDE SEQUENCE [LARGE SCALE GENOMIC DNA]</scope>
    <source>
        <strain evidence="1 2">EGM181</strain>
    </source>
</reference>
<gene>
    <name evidence="1" type="ORF">EGM181_10180</name>
</gene>
<name>A0AAE7MQ40_ENTGA</name>
<sequence>MGSAAKQMIKFQNDIRPGHIILVPSQNSERFSVGEVVGEVYSEEKEEKLLACPYVKRRKIKWIGKFIRFKADPLLQKVVYAAHTVSDITQYKSYINRATFDTSDS</sequence>
<dbReference type="Proteomes" id="UP000516696">
    <property type="component" value="Chromosome"/>
</dbReference>
<accession>A0AAE7MQ40</accession>
<protein>
    <submittedName>
        <fullName evidence="1">Uncharacterized protein</fullName>
    </submittedName>
</protein>
<organism evidence="1 2">
    <name type="scientific">Enterococcus gallinarum</name>
    <dbReference type="NCBI Taxonomy" id="1353"/>
    <lineage>
        <taxon>Bacteria</taxon>
        <taxon>Bacillati</taxon>
        <taxon>Bacillota</taxon>
        <taxon>Bacilli</taxon>
        <taxon>Lactobacillales</taxon>
        <taxon>Enterococcaceae</taxon>
        <taxon>Enterococcus</taxon>
    </lineage>
</organism>
<dbReference type="EMBL" id="CP050485">
    <property type="protein sequence ID" value="QOG27594.1"/>
    <property type="molecule type" value="Genomic_DNA"/>
</dbReference>
<evidence type="ECO:0000313" key="1">
    <source>
        <dbReference type="EMBL" id="QOG27594.1"/>
    </source>
</evidence>
<proteinExistence type="predicted"/>
<dbReference type="AlphaFoldDB" id="A0AAE7MQ40"/>
<dbReference type="RefSeq" id="WP_113849651.1">
    <property type="nucleotide sequence ID" value="NZ_JACJKG010000044.1"/>
</dbReference>